<dbReference type="NCBIfam" id="TIGR03919">
    <property type="entry name" value="T7SS_EccB"/>
    <property type="match status" value="1"/>
</dbReference>
<dbReference type="PANTHER" id="PTHR40765">
    <property type="entry name" value="ESX-2 SECRETION SYSTEM ATPASE ECCB2"/>
    <property type="match status" value="1"/>
</dbReference>
<dbReference type="RefSeq" id="WP_141371711.1">
    <property type="nucleotide sequence ID" value="NZ_BJLQ01000063.1"/>
</dbReference>
<organism evidence="2 3">
    <name type="scientific">Cellulomonas gelida</name>
    <dbReference type="NCBI Taxonomy" id="1712"/>
    <lineage>
        <taxon>Bacteria</taxon>
        <taxon>Bacillati</taxon>
        <taxon>Actinomycetota</taxon>
        <taxon>Actinomycetes</taxon>
        <taxon>Micrococcales</taxon>
        <taxon>Cellulomonadaceae</taxon>
        <taxon>Cellulomonas</taxon>
    </lineage>
</organism>
<feature type="transmembrane region" description="Helical" evidence="1">
    <location>
        <begin position="40"/>
        <end position="61"/>
    </location>
</feature>
<keyword evidence="3" id="KW-1185">Reference proteome</keyword>
<keyword evidence="1" id="KW-1133">Transmembrane helix</keyword>
<gene>
    <name evidence="2" type="ORF">CGE01nite_31920</name>
</gene>
<evidence type="ECO:0000256" key="1">
    <source>
        <dbReference type="SAM" id="Phobius"/>
    </source>
</evidence>
<sequence length="443" mass="45419">MAAKRDLVEAQSFSRRRLLTAFVSGAPGGQELEPTKPMRGVVAGVMLSVLVVIGSLAWGALRSDPADWSSNRLVVVKGEGTRYVALNDALYPVVNTTSARLAIEAGQFAVVELAPRVIAGTERRETIGIVGAPDAPPRPEALVATGWTACVAPDEGTPAVSTSVGAEVDTEAGGAVVAESGGETFVVTGGLRHRVSEADLSSVLRAVGLETAPRVEVPGAWLNLFPEGTDLAPLTIDGAGRPAPSRAGLGDLDVGTVVRVAGAGSADRWYVVDRRGDLAVLSEFATELYQLGQPDAQEVTRTPAQVKDAGTATTSVAPADWPSEPVAAVAGERVPCAVLTTGPEAGVELVSTDEPPAPGVHVVPGGGALVLARAQEGGAGVHALIDEMGRRFGLPTVDAGEDDVLARLGYTPEQVTVVPPAWAELFETGPDLTVEAALTPVAP</sequence>
<dbReference type="Pfam" id="PF05108">
    <property type="entry name" value="T7SS_ESX1_EccB"/>
    <property type="match status" value="1"/>
</dbReference>
<keyword evidence="1" id="KW-0472">Membrane</keyword>
<dbReference type="OrthoDB" id="3847604at2"/>
<proteinExistence type="predicted"/>
<evidence type="ECO:0008006" key="4">
    <source>
        <dbReference type="Google" id="ProtNLM"/>
    </source>
</evidence>
<protein>
    <recommendedName>
        <fullName evidence="4">Type VII secretion protein EccB</fullName>
    </recommendedName>
</protein>
<evidence type="ECO:0000313" key="3">
    <source>
        <dbReference type="Proteomes" id="UP000320461"/>
    </source>
</evidence>
<dbReference type="Proteomes" id="UP000320461">
    <property type="component" value="Unassembled WGS sequence"/>
</dbReference>
<comment type="caution">
    <text evidence="2">The sequence shown here is derived from an EMBL/GenBank/DDBJ whole genome shotgun (WGS) entry which is preliminary data.</text>
</comment>
<dbReference type="InterPro" id="IPR007795">
    <property type="entry name" value="T7SS_EccB"/>
</dbReference>
<reference evidence="2 3" key="1">
    <citation type="submission" date="2019-06" db="EMBL/GenBank/DDBJ databases">
        <title>Whole genome shotgun sequence of Cellulomonas gelida NBRC 3748.</title>
        <authorList>
            <person name="Hosoyama A."/>
            <person name="Uohara A."/>
            <person name="Ohji S."/>
            <person name="Ichikawa N."/>
        </authorList>
    </citation>
    <scope>NUCLEOTIDE SEQUENCE [LARGE SCALE GENOMIC DNA]</scope>
    <source>
        <strain evidence="2 3">NBRC 3748</strain>
    </source>
</reference>
<evidence type="ECO:0000313" key="2">
    <source>
        <dbReference type="EMBL" id="GEA85941.1"/>
    </source>
</evidence>
<dbReference type="Gene3D" id="3.30.2390.20">
    <property type="entry name" value="Type VII secretion system EccB, repeat 1 domain"/>
    <property type="match status" value="1"/>
</dbReference>
<dbReference type="GO" id="GO:0005576">
    <property type="term" value="C:extracellular region"/>
    <property type="evidence" value="ECO:0007669"/>
    <property type="project" value="TreeGrafter"/>
</dbReference>
<dbReference type="PANTHER" id="PTHR40765:SF2">
    <property type="entry name" value="ESX-2 SECRETION SYSTEM ATPASE ECCB2"/>
    <property type="match status" value="1"/>
</dbReference>
<dbReference type="EMBL" id="BJLQ01000063">
    <property type="protein sequence ID" value="GEA85941.1"/>
    <property type="molecule type" value="Genomic_DNA"/>
</dbReference>
<dbReference type="InterPro" id="IPR044857">
    <property type="entry name" value="T7SS_EccB_R1"/>
</dbReference>
<accession>A0A4Y3KNE9</accession>
<name>A0A4Y3KNE9_9CELL</name>
<keyword evidence="1" id="KW-0812">Transmembrane</keyword>
<dbReference type="AlphaFoldDB" id="A0A4Y3KNE9"/>